<organism evidence="4 5">
    <name type="scientific">Prorocentrum cordatum</name>
    <dbReference type="NCBI Taxonomy" id="2364126"/>
    <lineage>
        <taxon>Eukaryota</taxon>
        <taxon>Sar</taxon>
        <taxon>Alveolata</taxon>
        <taxon>Dinophyceae</taxon>
        <taxon>Prorocentrales</taxon>
        <taxon>Prorocentraceae</taxon>
        <taxon>Prorocentrum</taxon>
    </lineage>
</organism>
<evidence type="ECO:0000313" key="4">
    <source>
        <dbReference type="EMBL" id="CAK0831659.1"/>
    </source>
</evidence>
<feature type="domain" description="EF-hand" evidence="3">
    <location>
        <begin position="25"/>
        <end position="60"/>
    </location>
</feature>
<dbReference type="EMBL" id="CAUYUJ010011381">
    <property type="protein sequence ID" value="CAK0831659.1"/>
    <property type="molecule type" value="Genomic_DNA"/>
</dbReference>
<evidence type="ECO:0000313" key="5">
    <source>
        <dbReference type="Proteomes" id="UP001189429"/>
    </source>
</evidence>
<evidence type="ECO:0000259" key="3">
    <source>
        <dbReference type="PROSITE" id="PS50222"/>
    </source>
</evidence>
<dbReference type="Proteomes" id="UP001189429">
    <property type="component" value="Unassembled WGS sequence"/>
</dbReference>
<keyword evidence="1" id="KW-0106">Calcium</keyword>
<proteinExistence type="predicted"/>
<keyword evidence="5" id="KW-1185">Reference proteome</keyword>
<gene>
    <name evidence="4" type="ORF">PCOR1329_LOCUS29936</name>
</gene>
<dbReference type="PROSITE" id="PS00018">
    <property type="entry name" value="EF_HAND_1"/>
    <property type="match status" value="2"/>
</dbReference>
<keyword evidence="2" id="KW-0732">Signal</keyword>
<dbReference type="Gene3D" id="1.10.238.10">
    <property type="entry name" value="EF-hand"/>
    <property type="match status" value="1"/>
</dbReference>
<dbReference type="Pfam" id="PF13202">
    <property type="entry name" value="EF-hand_5"/>
    <property type="match status" value="2"/>
</dbReference>
<dbReference type="InterPro" id="IPR002048">
    <property type="entry name" value="EF_hand_dom"/>
</dbReference>
<dbReference type="InterPro" id="IPR011992">
    <property type="entry name" value="EF-hand-dom_pair"/>
</dbReference>
<dbReference type="CDD" id="cd00051">
    <property type="entry name" value="EFh"/>
    <property type="match status" value="1"/>
</dbReference>
<reference evidence="4" key="1">
    <citation type="submission" date="2023-10" db="EMBL/GenBank/DDBJ databases">
        <authorList>
            <person name="Chen Y."/>
            <person name="Shah S."/>
            <person name="Dougan E. K."/>
            <person name="Thang M."/>
            <person name="Chan C."/>
        </authorList>
    </citation>
    <scope>NUCLEOTIDE SEQUENCE [LARGE SCALE GENOMIC DNA]</scope>
</reference>
<name>A0ABN9SIX2_9DINO</name>
<feature type="signal peptide" evidence="2">
    <location>
        <begin position="1"/>
        <end position="16"/>
    </location>
</feature>
<sequence>MRSLLACALLPRLAGALGALSALRARGPESAEALKTLDRNSDGRVTFDEIASFAKAKGLDYASTLTEFSGFDANQDGQLDPVELTKALGPPAAAGPLLATGAPSRPARSGGLALADAARRTVTGGAGLSQLSESSEVERRAATLSERANLMQAEAQKELGAQELDRQAALLRANATAILRRAQQDASESGMLAARAKAEELHSSLVKLQGDAMRAEVRAAAVKAKAEAELTEANDLMFVAESGLSTVGRA</sequence>
<dbReference type="InterPro" id="IPR018247">
    <property type="entry name" value="EF_Hand_1_Ca_BS"/>
</dbReference>
<evidence type="ECO:0000256" key="2">
    <source>
        <dbReference type="SAM" id="SignalP"/>
    </source>
</evidence>
<dbReference type="SUPFAM" id="SSF47473">
    <property type="entry name" value="EF-hand"/>
    <property type="match status" value="1"/>
</dbReference>
<evidence type="ECO:0000256" key="1">
    <source>
        <dbReference type="ARBA" id="ARBA00022837"/>
    </source>
</evidence>
<feature type="chain" id="PRO_5045038522" description="EF-hand domain-containing protein" evidence="2">
    <location>
        <begin position="17"/>
        <end position="250"/>
    </location>
</feature>
<protein>
    <recommendedName>
        <fullName evidence="3">EF-hand domain-containing protein</fullName>
    </recommendedName>
</protein>
<comment type="caution">
    <text evidence="4">The sequence shown here is derived from an EMBL/GenBank/DDBJ whole genome shotgun (WGS) entry which is preliminary data.</text>
</comment>
<accession>A0ABN9SIX2</accession>
<dbReference type="PROSITE" id="PS50222">
    <property type="entry name" value="EF_HAND_2"/>
    <property type="match status" value="1"/>
</dbReference>